<dbReference type="AlphaFoldDB" id="A0A2M7CQF9"/>
<dbReference type="Gene3D" id="3.30.70.60">
    <property type="match status" value="1"/>
</dbReference>
<sequence length="177" mass="19791">MLSILAAIILLIASVFVYTSLIKPEYKEISAMRDKSATLNQTYNNYESLNKKFQEIFAQYQNLGDLEKQLSMILPSKIDAAYAASQIAGIAQKNKSNLLSLTTRQLAIRPGVGTVKGIGTLRMEAKLVGNYEDFKMFLKDMESNIMISDLVSLRIEKQKAGDGILYTLTIDAYYQAE</sequence>
<evidence type="ECO:0000313" key="2">
    <source>
        <dbReference type="Proteomes" id="UP000230595"/>
    </source>
</evidence>
<evidence type="ECO:0000313" key="1">
    <source>
        <dbReference type="EMBL" id="PIV31904.1"/>
    </source>
</evidence>
<reference evidence="2" key="1">
    <citation type="submission" date="2017-09" db="EMBL/GenBank/DDBJ databases">
        <title>Depth-based differentiation of microbial function through sediment-hosted aquifers and enrichment of novel symbionts in the deep terrestrial subsurface.</title>
        <authorList>
            <person name="Probst A.J."/>
            <person name="Ladd B."/>
            <person name="Jarett J.K."/>
            <person name="Geller-Mcgrath D.E."/>
            <person name="Sieber C.M.K."/>
            <person name="Emerson J.B."/>
            <person name="Anantharaman K."/>
            <person name="Thomas B.C."/>
            <person name="Malmstrom R."/>
            <person name="Stieglmeier M."/>
            <person name="Klingl A."/>
            <person name="Woyke T."/>
            <person name="Ryan C.M."/>
            <person name="Banfield J.F."/>
        </authorList>
    </citation>
    <scope>NUCLEOTIDE SEQUENCE [LARGE SCALE GENOMIC DNA]</scope>
</reference>
<evidence type="ECO:0008006" key="3">
    <source>
        <dbReference type="Google" id="ProtNLM"/>
    </source>
</evidence>
<dbReference type="Proteomes" id="UP000230595">
    <property type="component" value="Unassembled WGS sequence"/>
</dbReference>
<organism evidence="1 2">
    <name type="scientific">Candidatus Wolfebacteria bacterium CG02_land_8_20_14_3_00_37_12</name>
    <dbReference type="NCBI Taxonomy" id="1975066"/>
    <lineage>
        <taxon>Bacteria</taxon>
        <taxon>Candidatus Wolfeibacteriota</taxon>
    </lineage>
</organism>
<protein>
    <recommendedName>
        <fullName evidence="3">Pilus assembly protein PilO</fullName>
    </recommendedName>
</protein>
<name>A0A2M7CQF9_9BACT</name>
<proteinExistence type="predicted"/>
<dbReference type="EMBL" id="PEUH01000013">
    <property type="protein sequence ID" value="PIV31904.1"/>
    <property type="molecule type" value="Genomic_DNA"/>
</dbReference>
<dbReference type="InterPro" id="IPR014717">
    <property type="entry name" value="Transl_elong_EF1B/ribsomal_bS6"/>
</dbReference>
<accession>A0A2M7CQF9</accession>
<comment type="caution">
    <text evidence="1">The sequence shown here is derived from an EMBL/GenBank/DDBJ whole genome shotgun (WGS) entry which is preliminary data.</text>
</comment>
<gene>
    <name evidence="1" type="ORF">COS33_00725</name>
</gene>